<gene>
    <name evidence="2" type="ORF">BS1321_02765</name>
</gene>
<keyword evidence="1" id="KW-0812">Transmembrane</keyword>
<sequence>MKRKIHLAHFVMEKMLNYIHLLVLHSLLGNTIAKIVKLYLKVYVGKVLLLLFNLMKTKW</sequence>
<organism evidence="2 3">
    <name type="scientific">Peribacillus simplex NBRC 15720 = DSM 1321</name>
    <dbReference type="NCBI Taxonomy" id="1349754"/>
    <lineage>
        <taxon>Bacteria</taxon>
        <taxon>Bacillati</taxon>
        <taxon>Bacillota</taxon>
        <taxon>Bacilli</taxon>
        <taxon>Bacillales</taxon>
        <taxon>Bacillaceae</taxon>
        <taxon>Peribacillus</taxon>
    </lineage>
</organism>
<feature type="transmembrane region" description="Helical" evidence="1">
    <location>
        <begin position="15"/>
        <end position="32"/>
    </location>
</feature>
<accession>A0A223ECL3</accession>
<evidence type="ECO:0000313" key="2">
    <source>
        <dbReference type="EMBL" id="ASS92980.1"/>
    </source>
</evidence>
<protein>
    <submittedName>
        <fullName evidence="2">Uncharacterized protein</fullName>
    </submittedName>
</protein>
<dbReference type="Proteomes" id="UP000214618">
    <property type="component" value="Chromosome"/>
</dbReference>
<evidence type="ECO:0000256" key="1">
    <source>
        <dbReference type="SAM" id="Phobius"/>
    </source>
</evidence>
<keyword evidence="1" id="KW-0472">Membrane</keyword>
<evidence type="ECO:0000313" key="3">
    <source>
        <dbReference type="Proteomes" id="UP000214618"/>
    </source>
</evidence>
<keyword evidence="1" id="KW-1133">Transmembrane helix</keyword>
<proteinExistence type="predicted"/>
<reference evidence="2 3" key="1">
    <citation type="submission" date="2016-10" db="EMBL/GenBank/DDBJ databases">
        <title>The whole genome sequencing and assembly of Bacillus simplex DSM 1321 strain.</title>
        <authorList>
            <person name="Park M.-K."/>
            <person name="Lee Y.-J."/>
            <person name="Yi H."/>
            <person name="Bahn Y.-S."/>
            <person name="Kim J.F."/>
            <person name="Lee D.-W."/>
        </authorList>
    </citation>
    <scope>NUCLEOTIDE SEQUENCE [LARGE SCALE GENOMIC DNA]</scope>
    <source>
        <strain evidence="2 3">DSM 1321</strain>
    </source>
</reference>
<name>A0A223ECL3_9BACI</name>
<dbReference type="EMBL" id="CP017704">
    <property type="protein sequence ID" value="ASS92980.1"/>
    <property type="molecule type" value="Genomic_DNA"/>
</dbReference>
<dbReference type="AlphaFoldDB" id="A0A223ECL3"/>